<dbReference type="Gene3D" id="1.20.120.1220">
    <property type="match status" value="1"/>
</dbReference>
<dbReference type="Proteomes" id="UP000240509">
    <property type="component" value="Unassembled WGS sequence"/>
</dbReference>
<feature type="transmembrane region" description="Helical" evidence="2">
    <location>
        <begin position="26"/>
        <end position="45"/>
    </location>
</feature>
<evidence type="ECO:0000256" key="2">
    <source>
        <dbReference type="SAM" id="Phobius"/>
    </source>
</evidence>
<feature type="transmembrane region" description="Helical" evidence="2">
    <location>
        <begin position="119"/>
        <end position="140"/>
    </location>
</feature>
<reference evidence="4 5" key="1">
    <citation type="submission" date="2018-03" db="EMBL/GenBank/DDBJ databases">
        <title>Alkalicoccus saliphilus sp. nov., isolated from a mineral pool.</title>
        <authorList>
            <person name="Zhao B."/>
        </authorList>
    </citation>
    <scope>NUCLEOTIDE SEQUENCE [LARGE SCALE GENOMIC DNA]</scope>
    <source>
        <strain evidence="4 5">6AG</strain>
    </source>
</reference>
<name>A0A2T4U6Y6_9BACI</name>
<dbReference type="GO" id="GO:0004190">
    <property type="term" value="F:aspartic-type endopeptidase activity"/>
    <property type="evidence" value="ECO:0007669"/>
    <property type="project" value="InterPro"/>
</dbReference>
<comment type="caution">
    <text evidence="4">The sequence shown here is derived from an EMBL/GenBank/DDBJ whole genome shotgun (WGS) entry which is preliminary data.</text>
</comment>
<evidence type="ECO:0000259" key="3">
    <source>
        <dbReference type="Pfam" id="PF01478"/>
    </source>
</evidence>
<keyword evidence="2" id="KW-0472">Membrane</keyword>
<dbReference type="PANTHER" id="PTHR30487:SF0">
    <property type="entry name" value="PREPILIN LEADER PEPTIDASE_N-METHYLTRANSFERASE-RELATED"/>
    <property type="match status" value="1"/>
</dbReference>
<dbReference type="InterPro" id="IPR050882">
    <property type="entry name" value="Prepilin_peptidase/N-MTase"/>
</dbReference>
<accession>A0A2T4U6Y6</accession>
<dbReference type="AlphaFoldDB" id="A0A2T4U6Y6"/>
<dbReference type="Pfam" id="PF01478">
    <property type="entry name" value="Peptidase_A24"/>
    <property type="match status" value="1"/>
</dbReference>
<evidence type="ECO:0000313" key="5">
    <source>
        <dbReference type="Proteomes" id="UP000240509"/>
    </source>
</evidence>
<evidence type="ECO:0000256" key="1">
    <source>
        <dbReference type="ARBA" id="ARBA00005801"/>
    </source>
</evidence>
<keyword evidence="2" id="KW-1133">Transmembrane helix</keyword>
<dbReference type="InterPro" id="IPR000045">
    <property type="entry name" value="Prepilin_IV_endopep_pep"/>
</dbReference>
<feature type="transmembrane region" description="Helical" evidence="2">
    <location>
        <begin position="83"/>
        <end position="113"/>
    </location>
</feature>
<organism evidence="4 5">
    <name type="scientific">Alkalicoccus saliphilus</name>
    <dbReference type="NCBI Taxonomy" id="200989"/>
    <lineage>
        <taxon>Bacteria</taxon>
        <taxon>Bacillati</taxon>
        <taxon>Bacillota</taxon>
        <taxon>Bacilli</taxon>
        <taxon>Bacillales</taxon>
        <taxon>Bacillaceae</taxon>
        <taxon>Alkalicoccus</taxon>
    </lineage>
</organism>
<feature type="transmembrane region" description="Helical" evidence="2">
    <location>
        <begin position="51"/>
        <end position="71"/>
    </location>
</feature>
<comment type="similarity">
    <text evidence="1">Belongs to the peptidase A24 family.</text>
</comment>
<keyword evidence="2" id="KW-0812">Transmembrane</keyword>
<feature type="domain" description="Prepilin type IV endopeptidase peptidase" evidence="3">
    <location>
        <begin position="8"/>
        <end position="110"/>
    </location>
</feature>
<dbReference type="OrthoDB" id="5508079at2"/>
<feature type="transmembrane region" description="Helical" evidence="2">
    <location>
        <begin position="152"/>
        <end position="175"/>
    </location>
</feature>
<gene>
    <name evidence="4" type="ORF">C6Y45_07090</name>
</gene>
<dbReference type="PANTHER" id="PTHR30487">
    <property type="entry name" value="TYPE 4 PREPILIN-LIKE PROTEINS LEADER PEPTIDE-PROCESSING ENZYME"/>
    <property type="match status" value="1"/>
</dbReference>
<dbReference type="GO" id="GO:0005886">
    <property type="term" value="C:plasma membrane"/>
    <property type="evidence" value="ECO:0007669"/>
    <property type="project" value="TreeGrafter"/>
</dbReference>
<keyword evidence="5" id="KW-1185">Reference proteome</keyword>
<dbReference type="EMBL" id="PZJJ01000009">
    <property type="protein sequence ID" value="PTL39152.1"/>
    <property type="molecule type" value="Genomic_DNA"/>
</dbReference>
<protein>
    <submittedName>
        <fullName evidence="4">Prepilin peptidase</fullName>
    </submittedName>
</protein>
<dbReference type="GO" id="GO:0006465">
    <property type="term" value="P:signal peptide processing"/>
    <property type="evidence" value="ECO:0007669"/>
    <property type="project" value="TreeGrafter"/>
</dbReference>
<sequence>MTVVIIAVLGIAVGVSLITDLSSRRILNIITFPAILLGFILHTASAGLEGFFFSGTGFLVGLGLLLIPFFLGGMGAGDVKLMAAVGALMGTGFVLSVFLFAGITGGLMALYMIARDRGAFTSAASIIYAVPLLKGTAGSFKAFRSRAKKTTLPYGVAIAAGTIITFAGSVIGGVLPV</sequence>
<evidence type="ECO:0000313" key="4">
    <source>
        <dbReference type="EMBL" id="PTL39152.1"/>
    </source>
</evidence>
<proteinExistence type="inferred from homology"/>
<dbReference type="RefSeq" id="WP_107584539.1">
    <property type="nucleotide sequence ID" value="NZ_PZJJ01000009.1"/>
</dbReference>